<proteinExistence type="predicted"/>
<keyword evidence="3" id="KW-1185">Reference proteome</keyword>
<dbReference type="AlphaFoldDB" id="A0A9Q3DHP9"/>
<comment type="caution">
    <text evidence="2">The sequence shown here is derived from an EMBL/GenBank/DDBJ whole genome shotgun (WGS) entry which is preliminary data.</text>
</comment>
<evidence type="ECO:0000313" key="2">
    <source>
        <dbReference type="EMBL" id="MBW0500192.1"/>
    </source>
</evidence>
<protein>
    <submittedName>
        <fullName evidence="2">Uncharacterized protein</fullName>
    </submittedName>
</protein>
<feature type="region of interest" description="Disordered" evidence="1">
    <location>
        <begin position="80"/>
        <end position="102"/>
    </location>
</feature>
<dbReference type="Proteomes" id="UP000765509">
    <property type="component" value="Unassembled WGS sequence"/>
</dbReference>
<evidence type="ECO:0000313" key="3">
    <source>
        <dbReference type="Proteomes" id="UP000765509"/>
    </source>
</evidence>
<reference evidence="2" key="1">
    <citation type="submission" date="2021-03" db="EMBL/GenBank/DDBJ databases">
        <title>Draft genome sequence of rust myrtle Austropuccinia psidii MF-1, a brazilian biotype.</title>
        <authorList>
            <person name="Quecine M.C."/>
            <person name="Pachon D.M.R."/>
            <person name="Bonatelli M.L."/>
            <person name="Correr F.H."/>
            <person name="Franceschini L.M."/>
            <person name="Leite T.F."/>
            <person name="Margarido G.R.A."/>
            <person name="Almeida C.A."/>
            <person name="Ferrarezi J.A."/>
            <person name="Labate C.A."/>
        </authorList>
    </citation>
    <scope>NUCLEOTIDE SEQUENCE</scope>
    <source>
        <strain evidence="2">MF-1</strain>
    </source>
</reference>
<gene>
    <name evidence="2" type="ORF">O181_039907</name>
</gene>
<feature type="compositionally biased region" description="Basic and acidic residues" evidence="1">
    <location>
        <begin position="85"/>
        <end position="94"/>
    </location>
</feature>
<sequence length="102" mass="11678">MPKPLAGEYELLLIHQELSGSGEDHRTLRRMYSIVLQRQGQKDKVLVEKSKCCINRLEERAGMNPSFGERRLSGVNQLQKCPKTTPKDLRRSREVTGTIKGR</sequence>
<name>A0A9Q3DHP9_9BASI</name>
<accession>A0A9Q3DHP9</accession>
<evidence type="ECO:0000256" key="1">
    <source>
        <dbReference type="SAM" id="MobiDB-lite"/>
    </source>
</evidence>
<organism evidence="2 3">
    <name type="scientific">Austropuccinia psidii MF-1</name>
    <dbReference type="NCBI Taxonomy" id="1389203"/>
    <lineage>
        <taxon>Eukaryota</taxon>
        <taxon>Fungi</taxon>
        <taxon>Dikarya</taxon>
        <taxon>Basidiomycota</taxon>
        <taxon>Pucciniomycotina</taxon>
        <taxon>Pucciniomycetes</taxon>
        <taxon>Pucciniales</taxon>
        <taxon>Sphaerophragmiaceae</taxon>
        <taxon>Austropuccinia</taxon>
    </lineage>
</organism>
<dbReference type="EMBL" id="AVOT02015687">
    <property type="protein sequence ID" value="MBW0500192.1"/>
    <property type="molecule type" value="Genomic_DNA"/>
</dbReference>